<gene>
    <name evidence="2" type="ORF">JW984_01670</name>
</gene>
<reference evidence="2" key="2">
    <citation type="submission" date="2021-01" db="EMBL/GenBank/DDBJ databases">
        <authorList>
            <person name="Hahn C.R."/>
            <person name="Youssef N.H."/>
            <person name="Elshahed M."/>
        </authorList>
    </citation>
    <scope>NUCLEOTIDE SEQUENCE</scope>
    <source>
        <strain evidence="2">Zod_Metabat.24</strain>
    </source>
</reference>
<dbReference type="InterPro" id="IPR011008">
    <property type="entry name" value="Dimeric_a/b-barrel"/>
</dbReference>
<sequence>MIVVAKMRAKEGSEEKLKDALVDMVSKVNEEEGTLLYTISRSQSDPKEFLISEKYVDMDAFVHHTSTPHFKELSASLASILDGAPEVGMYDELAALDK</sequence>
<dbReference type="GO" id="GO:0004497">
    <property type="term" value="F:monooxygenase activity"/>
    <property type="evidence" value="ECO:0007669"/>
    <property type="project" value="UniProtKB-KW"/>
</dbReference>
<accession>A0A9D8KBA9</accession>
<dbReference type="Pfam" id="PF03992">
    <property type="entry name" value="ABM"/>
    <property type="match status" value="1"/>
</dbReference>
<dbReference type="PANTHER" id="PTHR33336">
    <property type="entry name" value="QUINOL MONOOXYGENASE YGIN-RELATED"/>
    <property type="match status" value="1"/>
</dbReference>
<dbReference type="EMBL" id="JAFGIX010000008">
    <property type="protein sequence ID" value="MBN1571884.1"/>
    <property type="molecule type" value="Genomic_DNA"/>
</dbReference>
<dbReference type="AlphaFoldDB" id="A0A9D8KBA9"/>
<dbReference type="InterPro" id="IPR050744">
    <property type="entry name" value="AI-2_Isomerase_LsrG"/>
</dbReference>
<evidence type="ECO:0000313" key="3">
    <source>
        <dbReference type="Proteomes" id="UP000809273"/>
    </source>
</evidence>
<keyword evidence="2" id="KW-0560">Oxidoreductase</keyword>
<organism evidence="2 3">
    <name type="scientific">Candidatus Zymogenus saltonus</name>
    <dbReference type="NCBI Taxonomy" id="2844893"/>
    <lineage>
        <taxon>Bacteria</taxon>
        <taxon>Deltaproteobacteria</taxon>
        <taxon>Candidatus Zymogenia</taxon>
        <taxon>Candidatus Zymogeniales</taxon>
        <taxon>Candidatus Zymogenaceae</taxon>
        <taxon>Candidatus Zymogenus</taxon>
    </lineage>
</organism>
<dbReference type="PROSITE" id="PS51725">
    <property type="entry name" value="ABM"/>
    <property type="match status" value="1"/>
</dbReference>
<reference evidence="2" key="1">
    <citation type="journal article" date="2021" name="Environ. Microbiol.">
        <title>Genomic characterization of three novel Desulfobacterota classes expand the metabolic and phylogenetic diversity of the phylum.</title>
        <authorList>
            <person name="Murphy C.L."/>
            <person name="Biggerstaff J."/>
            <person name="Eichhorn A."/>
            <person name="Ewing E."/>
            <person name="Shahan R."/>
            <person name="Soriano D."/>
            <person name="Stewart S."/>
            <person name="VanMol K."/>
            <person name="Walker R."/>
            <person name="Walters P."/>
            <person name="Elshahed M.S."/>
            <person name="Youssef N.H."/>
        </authorList>
    </citation>
    <scope>NUCLEOTIDE SEQUENCE</scope>
    <source>
        <strain evidence="2">Zod_Metabat.24</strain>
    </source>
</reference>
<dbReference type="Gene3D" id="3.30.70.100">
    <property type="match status" value="1"/>
</dbReference>
<feature type="domain" description="ABM" evidence="1">
    <location>
        <begin position="1"/>
        <end position="89"/>
    </location>
</feature>
<name>A0A9D8KBA9_9DELT</name>
<dbReference type="Proteomes" id="UP000809273">
    <property type="component" value="Unassembled WGS sequence"/>
</dbReference>
<proteinExistence type="predicted"/>
<keyword evidence="2" id="KW-0503">Monooxygenase</keyword>
<evidence type="ECO:0000259" key="1">
    <source>
        <dbReference type="PROSITE" id="PS51725"/>
    </source>
</evidence>
<protein>
    <submittedName>
        <fullName evidence="2">Antibiotic biosynthesis monooxygenase</fullName>
    </submittedName>
</protein>
<dbReference type="InterPro" id="IPR007138">
    <property type="entry name" value="ABM_dom"/>
</dbReference>
<comment type="caution">
    <text evidence="2">The sequence shown here is derived from an EMBL/GenBank/DDBJ whole genome shotgun (WGS) entry which is preliminary data.</text>
</comment>
<dbReference type="PANTHER" id="PTHR33336:SF15">
    <property type="entry name" value="ABM DOMAIN-CONTAINING PROTEIN"/>
    <property type="match status" value="1"/>
</dbReference>
<evidence type="ECO:0000313" key="2">
    <source>
        <dbReference type="EMBL" id="MBN1571884.1"/>
    </source>
</evidence>
<dbReference type="SUPFAM" id="SSF54909">
    <property type="entry name" value="Dimeric alpha+beta barrel"/>
    <property type="match status" value="1"/>
</dbReference>